<name>A0A0A8LDW8_9SACH</name>
<dbReference type="Pfam" id="PF10333">
    <property type="entry name" value="Pga1"/>
    <property type="match status" value="1"/>
</dbReference>
<dbReference type="InterPro" id="IPR019433">
    <property type="entry name" value="GPI_ManTrfase_II_coact_Pga1"/>
</dbReference>
<keyword evidence="1" id="KW-0472">Membrane</keyword>
<feature type="transmembrane region" description="Helical" evidence="1">
    <location>
        <begin position="154"/>
        <end position="172"/>
    </location>
</feature>
<dbReference type="PANTHER" id="PTHR28022">
    <property type="entry name" value="GPI MANNOSYLTRANSFERASE 2 SUBUNIT PGA1"/>
    <property type="match status" value="1"/>
</dbReference>
<dbReference type="GO" id="GO:0005789">
    <property type="term" value="C:endoplasmic reticulum membrane"/>
    <property type="evidence" value="ECO:0007669"/>
    <property type="project" value="TreeGrafter"/>
</dbReference>
<evidence type="ECO:0000256" key="1">
    <source>
        <dbReference type="SAM" id="Phobius"/>
    </source>
</evidence>
<dbReference type="EMBL" id="CCBQ010000047">
    <property type="protein sequence ID" value="CDO96607.1"/>
    <property type="molecule type" value="Genomic_DNA"/>
</dbReference>
<dbReference type="AlphaFoldDB" id="A0A0A8LDW8"/>
<gene>
    <name evidence="3" type="ORF">KLDO_g4801B</name>
</gene>
<dbReference type="GO" id="GO:0006506">
    <property type="term" value="P:GPI anchor biosynthetic process"/>
    <property type="evidence" value="ECO:0007669"/>
    <property type="project" value="TreeGrafter"/>
</dbReference>
<dbReference type="PANTHER" id="PTHR28022:SF1">
    <property type="entry name" value="GPI MANNOSYLTRANSFERASE 2 SUBUNIT PGA1"/>
    <property type="match status" value="1"/>
</dbReference>
<sequence length="196" mass="22320">MVMNWFTYILIGLSICHLSIANTETYTFHVPADLPNTSSSYEPSLLYIDLYDTTFKTLTTAVDPVGKNFIELVGLQKNENYMFKVCWTAIDPISVSSIYHFFIPHDTEFEGTFSNQTRTIVVIEADNYSYPELQQKVQMDFSLAIIKIGLPVDMYSIILYLACIMIIAAFIAKTVDPFAVFSEKNHLNALEHKKSD</sequence>
<keyword evidence="1" id="KW-0812">Transmembrane</keyword>
<accession>A0A0A8LDW8</accession>
<dbReference type="Proteomes" id="UP000031516">
    <property type="component" value="Unassembled WGS sequence"/>
</dbReference>
<keyword evidence="1" id="KW-1133">Transmembrane helix</keyword>
<organism evidence="3 4">
    <name type="scientific">Kluyveromyces dobzhanskii CBS 2104</name>
    <dbReference type="NCBI Taxonomy" id="1427455"/>
    <lineage>
        <taxon>Eukaryota</taxon>
        <taxon>Fungi</taxon>
        <taxon>Dikarya</taxon>
        <taxon>Ascomycota</taxon>
        <taxon>Saccharomycotina</taxon>
        <taxon>Saccharomycetes</taxon>
        <taxon>Saccharomycetales</taxon>
        <taxon>Saccharomycetaceae</taxon>
        <taxon>Kluyveromyces</taxon>
    </lineage>
</organism>
<keyword evidence="2" id="KW-0732">Signal</keyword>
<evidence type="ECO:0000256" key="2">
    <source>
        <dbReference type="SAM" id="SignalP"/>
    </source>
</evidence>
<protein>
    <submittedName>
        <fullName evidence="3">WGS project CCBQ000000000 data, contig 00058</fullName>
    </submittedName>
</protein>
<evidence type="ECO:0000313" key="3">
    <source>
        <dbReference type="EMBL" id="CDO96607.1"/>
    </source>
</evidence>
<evidence type="ECO:0000313" key="4">
    <source>
        <dbReference type="Proteomes" id="UP000031516"/>
    </source>
</evidence>
<dbReference type="OrthoDB" id="4036106at2759"/>
<proteinExistence type="predicted"/>
<feature type="chain" id="PRO_5002038908" evidence="2">
    <location>
        <begin position="22"/>
        <end position="196"/>
    </location>
</feature>
<feature type="signal peptide" evidence="2">
    <location>
        <begin position="1"/>
        <end position="21"/>
    </location>
</feature>
<dbReference type="GO" id="GO:0031501">
    <property type="term" value="C:mannosyltransferase complex"/>
    <property type="evidence" value="ECO:0007669"/>
    <property type="project" value="TreeGrafter"/>
</dbReference>
<reference evidence="3 4" key="1">
    <citation type="submission" date="2014-03" db="EMBL/GenBank/DDBJ databases">
        <title>The genome of Kluyveromyces dobzhanskii.</title>
        <authorList>
            <person name="Nystedt B."/>
            <person name="Astrom S."/>
        </authorList>
    </citation>
    <scope>NUCLEOTIDE SEQUENCE [LARGE SCALE GENOMIC DNA]</scope>
    <source>
        <strain evidence="3 4">CBS 2104</strain>
    </source>
</reference>
<dbReference type="GO" id="GO:0000030">
    <property type="term" value="F:mannosyltransferase activity"/>
    <property type="evidence" value="ECO:0007669"/>
    <property type="project" value="TreeGrafter"/>
</dbReference>
<keyword evidence="4" id="KW-1185">Reference proteome</keyword>
<comment type="caution">
    <text evidence="3">The sequence shown here is derived from an EMBL/GenBank/DDBJ whole genome shotgun (WGS) entry which is preliminary data.</text>
</comment>